<comment type="caution">
    <text evidence="1">The sequence shown here is derived from an EMBL/GenBank/DDBJ whole genome shotgun (WGS) entry which is preliminary data.</text>
</comment>
<evidence type="ECO:0000313" key="1">
    <source>
        <dbReference type="EMBL" id="KAH6871508.1"/>
    </source>
</evidence>
<dbReference type="EMBL" id="JAGPYM010000054">
    <property type="protein sequence ID" value="KAH6871508.1"/>
    <property type="molecule type" value="Genomic_DNA"/>
</dbReference>
<name>A0A9P9AIT1_9HYPO</name>
<accession>A0A9P9AIT1</accession>
<organism evidence="1 2">
    <name type="scientific">Thelonectria olida</name>
    <dbReference type="NCBI Taxonomy" id="1576542"/>
    <lineage>
        <taxon>Eukaryota</taxon>
        <taxon>Fungi</taxon>
        <taxon>Dikarya</taxon>
        <taxon>Ascomycota</taxon>
        <taxon>Pezizomycotina</taxon>
        <taxon>Sordariomycetes</taxon>
        <taxon>Hypocreomycetidae</taxon>
        <taxon>Hypocreales</taxon>
        <taxon>Nectriaceae</taxon>
        <taxon>Thelonectria</taxon>
    </lineage>
</organism>
<reference evidence="1 2" key="1">
    <citation type="journal article" date="2021" name="Nat. Commun.">
        <title>Genetic determinants of endophytism in the Arabidopsis root mycobiome.</title>
        <authorList>
            <person name="Mesny F."/>
            <person name="Miyauchi S."/>
            <person name="Thiergart T."/>
            <person name="Pickel B."/>
            <person name="Atanasova L."/>
            <person name="Karlsson M."/>
            <person name="Huettel B."/>
            <person name="Barry K.W."/>
            <person name="Haridas S."/>
            <person name="Chen C."/>
            <person name="Bauer D."/>
            <person name="Andreopoulos W."/>
            <person name="Pangilinan J."/>
            <person name="LaButti K."/>
            <person name="Riley R."/>
            <person name="Lipzen A."/>
            <person name="Clum A."/>
            <person name="Drula E."/>
            <person name="Henrissat B."/>
            <person name="Kohler A."/>
            <person name="Grigoriev I.V."/>
            <person name="Martin F.M."/>
            <person name="Hacquard S."/>
        </authorList>
    </citation>
    <scope>NUCLEOTIDE SEQUENCE [LARGE SCALE GENOMIC DNA]</scope>
    <source>
        <strain evidence="1 2">MPI-CAGE-CH-0241</strain>
    </source>
</reference>
<dbReference type="Proteomes" id="UP000777438">
    <property type="component" value="Unassembled WGS sequence"/>
</dbReference>
<sequence>MPTLKLSVQPTNKMILDCLGGHAIQLTRSSPLDAEELAIYWCHYGTCREKTSGGETKLRYEYPKQGGSQRQNPLAISSGSKVNRVHRNFAHKPAGTSSLPWLSTSPNSDLLMAMVRDCGLEHIYRFHVEGNNLKTSPIPAAKHTEQWQLPSRSAQASWHPPSPNPAGNLPEEMEHLDFTAAMACPEIRTFDEFVCLLQNFHKDISVSLTHPDILEGE</sequence>
<dbReference type="AlphaFoldDB" id="A0A9P9AIT1"/>
<keyword evidence="2" id="KW-1185">Reference proteome</keyword>
<protein>
    <submittedName>
        <fullName evidence="1">Uncharacterized protein</fullName>
    </submittedName>
</protein>
<gene>
    <name evidence="1" type="ORF">B0T10DRAFT_466670</name>
</gene>
<proteinExistence type="predicted"/>
<evidence type="ECO:0000313" key="2">
    <source>
        <dbReference type="Proteomes" id="UP000777438"/>
    </source>
</evidence>